<name>A0A238K0T3_9RHOB</name>
<sequence>MTDRFENFRSIAAADPEVQKRFEEGAAALAEQARRLLDISIDPADLIQIDALRLAAVVGDEVDNDRALVELQRLDEVKGLIEERERAEKIKMGDEDEVAKLNKLPRHLRMARARDLGINDLAPKSEHGSVADPATLYQQAMKLRPADRIAFMRKHGLA</sequence>
<dbReference type="Proteomes" id="UP000202485">
    <property type="component" value="Unassembled WGS sequence"/>
</dbReference>
<dbReference type="AlphaFoldDB" id="A0A238K0T3"/>
<accession>A0A238K0T3</accession>
<dbReference type="OrthoDB" id="7857784at2"/>
<dbReference type="EMBL" id="FXYG01000001">
    <property type="protein sequence ID" value="SMX36500.1"/>
    <property type="molecule type" value="Genomic_DNA"/>
</dbReference>
<organism evidence="1 2">
    <name type="scientific">Ruegeria arenilitoris</name>
    <dbReference type="NCBI Taxonomy" id="1173585"/>
    <lineage>
        <taxon>Bacteria</taxon>
        <taxon>Pseudomonadati</taxon>
        <taxon>Pseudomonadota</taxon>
        <taxon>Alphaproteobacteria</taxon>
        <taxon>Rhodobacterales</taxon>
        <taxon>Roseobacteraceae</taxon>
        <taxon>Ruegeria</taxon>
    </lineage>
</organism>
<proteinExistence type="predicted"/>
<gene>
    <name evidence="1" type="ORF">RUA8715_01420</name>
</gene>
<dbReference type="RefSeq" id="WP_093962850.1">
    <property type="nucleotide sequence ID" value="NZ_FXYG01000001.1"/>
</dbReference>
<keyword evidence="2" id="KW-1185">Reference proteome</keyword>
<reference evidence="2" key="1">
    <citation type="submission" date="2017-05" db="EMBL/GenBank/DDBJ databases">
        <authorList>
            <person name="Rodrigo-Torres L."/>
            <person name="Arahal R. D."/>
            <person name="Lucena T."/>
        </authorList>
    </citation>
    <scope>NUCLEOTIDE SEQUENCE [LARGE SCALE GENOMIC DNA]</scope>
    <source>
        <strain evidence="2">CECT 8715</strain>
    </source>
</reference>
<evidence type="ECO:0000313" key="2">
    <source>
        <dbReference type="Proteomes" id="UP000202485"/>
    </source>
</evidence>
<protein>
    <submittedName>
        <fullName evidence="1">Uncharacterized protein</fullName>
    </submittedName>
</protein>
<evidence type="ECO:0000313" key="1">
    <source>
        <dbReference type="EMBL" id="SMX36500.1"/>
    </source>
</evidence>